<feature type="transmembrane region" description="Helical" evidence="6">
    <location>
        <begin position="31"/>
        <end position="51"/>
    </location>
</feature>
<evidence type="ECO:0000256" key="4">
    <source>
        <dbReference type="ARBA" id="ARBA00022989"/>
    </source>
</evidence>
<feature type="transmembrane region" description="Helical" evidence="6">
    <location>
        <begin position="237"/>
        <end position="256"/>
    </location>
</feature>
<feature type="transmembrane region" description="Helical" evidence="6">
    <location>
        <begin position="6"/>
        <end position="24"/>
    </location>
</feature>
<dbReference type="KEGG" id="sfu:Sfum_2283"/>
<evidence type="ECO:0000313" key="8">
    <source>
        <dbReference type="Proteomes" id="UP000001784"/>
    </source>
</evidence>
<feature type="transmembrane region" description="Helical" evidence="6">
    <location>
        <begin position="276"/>
        <end position="298"/>
    </location>
</feature>
<sequence length="318" mass="34084">MTDKRFYQVLVPAVVLFGFLPFGLGSYHLHVVIVSLFYLMMASSWNLLAGYTGQVSFAHAAFAGIGAYTSGILAVRFGLNPWIGVVVGTMLAALLGLAVGVLCLRMGGIYLSLTTLGFSEILRIIITNEYEVTRGTMGLQVPGLFAEYSKVGYFYVMLGAAVLTLIIIYRLIHSNIGLNFRAVQNDERAAASLGVDVVRVRVLAFTVSSALAGMAGGLYGHYLLLITPEIPSLDQQFLVLSMTVIGGMGSFPGPIIGAFSLEILSEYIRAYGEYHVLVFGLIALVAARFAPNGLMGLAKDRLVRRRAPAKTVAAAAKS</sequence>
<dbReference type="CDD" id="cd06581">
    <property type="entry name" value="TM_PBP1_LivM_like"/>
    <property type="match status" value="1"/>
</dbReference>
<evidence type="ECO:0000313" key="7">
    <source>
        <dbReference type="EMBL" id="ABK17965.1"/>
    </source>
</evidence>
<dbReference type="GO" id="GO:0015658">
    <property type="term" value="F:branched-chain amino acid transmembrane transporter activity"/>
    <property type="evidence" value="ECO:0007669"/>
    <property type="project" value="InterPro"/>
</dbReference>
<feature type="transmembrane region" description="Helical" evidence="6">
    <location>
        <begin position="57"/>
        <end position="75"/>
    </location>
</feature>
<dbReference type="Proteomes" id="UP000001784">
    <property type="component" value="Chromosome"/>
</dbReference>
<protein>
    <submittedName>
        <fullName evidence="7">Inner-membrane translocator</fullName>
    </submittedName>
</protein>
<keyword evidence="8" id="KW-1185">Reference proteome</keyword>
<comment type="subcellular location">
    <subcellularLocation>
        <location evidence="1">Cell membrane</location>
        <topology evidence="1">Multi-pass membrane protein</topology>
    </subcellularLocation>
</comment>
<feature type="transmembrane region" description="Helical" evidence="6">
    <location>
        <begin position="202"/>
        <end position="225"/>
    </location>
</feature>
<dbReference type="EMBL" id="CP000478">
    <property type="protein sequence ID" value="ABK17965.1"/>
    <property type="molecule type" value="Genomic_DNA"/>
</dbReference>
<name>A0LKL3_SYNFM</name>
<dbReference type="AlphaFoldDB" id="A0LKL3"/>
<dbReference type="GO" id="GO:0005886">
    <property type="term" value="C:plasma membrane"/>
    <property type="evidence" value="ECO:0007669"/>
    <property type="project" value="UniProtKB-SubCell"/>
</dbReference>
<keyword evidence="2" id="KW-1003">Cell membrane</keyword>
<evidence type="ECO:0000256" key="6">
    <source>
        <dbReference type="SAM" id="Phobius"/>
    </source>
</evidence>
<keyword evidence="4 6" id="KW-1133">Transmembrane helix</keyword>
<feature type="transmembrane region" description="Helical" evidence="6">
    <location>
        <begin position="151"/>
        <end position="172"/>
    </location>
</feature>
<dbReference type="OrthoDB" id="9780757at2"/>
<dbReference type="STRING" id="335543.Sfum_2283"/>
<gene>
    <name evidence="7" type="ordered locus">Sfum_2283</name>
</gene>
<dbReference type="Pfam" id="PF02653">
    <property type="entry name" value="BPD_transp_2"/>
    <property type="match status" value="1"/>
</dbReference>
<dbReference type="InParanoid" id="A0LKL3"/>
<dbReference type="RefSeq" id="WP_011699134.1">
    <property type="nucleotide sequence ID" value="NC_008554.1"/>
</dbReference>
<organism evidence="7 8">
    <name type="scientific">Syntrophobacter fumaroxidans (strain DSM 10017 / MPOB)</name>
    <dbReference type="NCBI Taxonomy" id="335543"/>
    <lineage>
        <taxon>Bacteria</taxon>
        <taxon>Pseudomonadati</taxon>
        <taxon>Thermodesulfobacteriota</taxon>
        <taxon>Syntrophobacteria</taxon>
        <taxon>Syntrophobacterales</taxon>
        <taxon>Syntrophobacteraceae</taxon>
        <taxon>Syntrophobacter</taxon>
    </lineage>
</organism>
<reference evidence="7 8" key="1">
    <citation type="submission" date="2006-10" db="EMBL/GenBank/DDBJ databases">
        <title>Complete sequence of Syntrophobacter fumaroxidans MPOB.</title>
        <authorList>
            <consortium name="US DOE Joint Genome Institute"/>
            <person name="Copeland A."/>
            <person name="Lucas S."/>
            <person name="Lapidus A."/>
            <person name="Barry K."/>
            <person name="Detter J.C."/>
            <person name="Glavina del Rio T."/>
            <person name="Hammon N."/>
            <person name="Israni S."/>
            <person name="Pitluck S."/>
            <person name="Goltsman E.G."/>
            <person name="Martinez M."/>
            <person name="Schmutz J."/>
            <person name="Larimer F."/>
            <person name="Land M."/>
            <person name="Hauser L."/>
            <person name="Kyrpides N."/>
            <person name="Kim E."/>
            <person name="Boone D.R."/>
            <person name="Brockman F."/>
            <person name="Culley D."/>
            <person name="Ferry J."/>
            <person name="Gunsalus R."/>
            <person name="McInerney M.J."/>
            <person name="Morrison M."/>
            <person name="Plugge C."/>
            <person name="Rohlin L."/>
            <person name="Scholten J."/>
            <person name="Sieber J."/>
            <person name="Stams A.J.M."/>
            <person name="Worm P."/>
            <person name="Henstra A.M."/>
            <person name="Richardson P."/>
        </authorList>
    </citation>
    <scope>NUCLEOTIDE SEQUENCE [LARGE SCALE GENOMIC DNA]</scope>
    <source>
        <strain evidence="8">DSM 10017 / MPOB</strain>
    </source>
</reference>
<evidence type="ECO:0000256" key="2">
    <source>
        <dbReference type="ARBA" id="ARBA00022475"/>
    </source>
</evidence>
<accession>A0LKL3</accession>
<dbReference type="InterPro" id="IPR001851">
    <property type="entry name" value="ABC_transp_permease"/>
</dbReference>
<dbReference type="HOGENOM" id="CLU_031365_1_2_7"/>
<evidence type="ECO:0000256" key="3">
    <source>
        <dbReference type="ARBA" id="ARBA00022692"/>
    </source>
</evidence>
<evidence type="ECO:0000256" key="5">
    <source>
        <dbReference type="ARBA" id="ARBA00023136"/>
    </source>
</evidence>
<feature type="transmembrane region" description="Helical" evidence="6">
    <location>
        <begin position="82"/>
        <end position="102"/>
    </location>
</feature>
<dbReference type="PANTHER" id="PTHR30482">
    <property type="entry name" value="HIGH-AFFINITY BRANCHED-CHAIN AMINO ACID TRANSPORT SYSTEM PERMEASE"/>
    <property type="match status" value="1"/>
</dbReference>
<dbReference type="PANTHER" id="PTHR30482:SF10">
    <property type="entry name" value="HIGH-AFFINITY BRANCHED-CHAIN AMINO ACID TRANSPORT PROTEIN BRAE"/>
    <property type="match status" value="1"/>
</dbReference>
<dbReference type="InterPro" id="IPR043428">
    <property type="entry name" value="LivM-like"/>
</dbReference>
<dbReference type="eggNOG" id="COG4177">
    <property type="taxonomic scope" value="Bacteria"/>
</dbReference>
<keyword evidence="3 6" id="KW-0812">Transmembrane</keyword>
<proteinExistence type="predicted"/>
<evidence type="ECO:0000256" key="1">
    <source>
        <dbReference type="ARBA" id="ARBA00004651"/>
    </source>
</evidence>
<keyword evidence="5 6" id="KW-0472">Membrane</keyword>